<dbReference type="GO" id="GO:0003924">
    <property type="term" value="F:GTPase activity"/>
    <property type="evidence" value="ECO:0007669"/>
    <property type="project" value="InterPro"/>
</dbReference>
<dbReference type="InterPro" id="IPR001806">
    <property type="entry name" value="Small_GTPase"/>
</dbReference>
<evidence type="ECO:0000313" key="5">
    <source>
        <dbReference type="Proteomes" id="UP000692954"/>
    </source>
</evidence>
<keyword evidence="2" id="KW-0342">GTP-binding</keyword>
<keyword evidence="3" id="KW-0449">Lipoprotein</keyword>
<sequence>MQAEQEIVLKLLMTGNGSVGKTVFLQKYANDSFDESYVPTIGLDFKIKTLELNGKSIKLQLWDSAGQERFMTLTNYYKSSHGIFLLYDISDRQSFNDIQNWLQKAQQLGQEGVPKMLIGNKTDLNNQRQITFEEGKQFADLSGISFLETSAKDGLNVQQAILSMINEILAKQEIQIEKQ</sequence>
<comment type="caution">
    <text evidence="4">The sequence shown here is derived from an EMBL/GenBank/DDBJ whole genome shotgun (WGS) entry which is preliminary data.</text>
</comment>
<name>A0A8S1PJP9_9CILI</name>
<dbReference type="AlphaFoldDB" id="A0A8S1PJP9"/>
<reference evidence="4" key="1">
    <citation type="submission" date="2021-01" db="EMBL/GenBank/DDBJ databases">
        <authorList>
            <consortium name="Genoscope - CEA"/>
            <person name="William W."/>
        </authorList>
    </citation>
    <scope>NUCLEOTIDE SEQUENCE</scope>
</reference>
<keyword evidence="5" id="KW-1185">Reference proteome</keyword>
<dbReference type="SMART" id="SM00173">
    <property type="entry name" value="RAS"/>
    <property type="match status" value="1"/>
</dbReference>
<dbReference type="PROSITE" id="PS51421">
    <property type="entry name" value="RAS"/>
    <property type="match status" value="1"/>
</dbReference>
<dbReference type="PROSITE" id="PS51420">
    <property type="entry name" value="RHO"/>
    <property type="match status" value="1"/>
</dbReference>
<dbReference type="FunFam" id="3.40.50.300:FF:001129">
    <property type="entry name" value="ras-related protein Rab-44 isoform X2"/>
    <property type="match status" value="1"/>
</dbReference>
<proteinExistence type="predicted"/>
<accession>A0A8S1PJP9</accession>
<dbReference type="SMART" id="SM00174">
    <property type="entry name" value="RHO"/>
    <property type="match status" value="1"/>
</dbReference>
<dbReference type="NCBIfam" id="TIGR00231">
    <property type="entry name" value="small_GTP"/>
    <property type="match status" value="1"/>
</dbReference>
<dbReference type="InterPro" id="IPR005225">
    <property type="entry name" value="Small_GTP-bd"/>
</dbReference>
<dbReference type="SMART" id="SM00175">
    <property type="entry name" value="RAB"/>
    <property type="match status" value="1"/>
</dbReference>
<dbReference type="PROSITE" id="PS51419">
    <property type="entry name" value="RAB"/>
    <property type="match status" value="1"/>
</dbReference>
<evidence type="ECO:0000256" key="1">
    <source>
        <dbReference type="ARBA" id="ARBA00022741"/>
    </source>
</evidence>
<dbReference type="Proteomes" id="UP000692954">
    <property type="component" value="Unassembled WGS sequence"/>
</dbReference>
<protein>
    <submittedName>
        <fullName evidence="4">Uncharacterized protein</fullName>
    </submittedName>
</protein>
<dbReference type="Pfam" id="PF00071">
    <property type="entry name" value="Ras"/>
    <property type="match status" value="1"/>
</dbReference>
<dbReference type="InterPro" id="IPR050305">
    <property type="entry name" value="Small_GTPase_Rab"/>
</dbReference>
<evidence type="ECO:0000313" key="4">
    <source>
        <dbReference type="EMBL" id="CAD8103320.1"/>
    </source>
</evidence>
<dbReference type="EMBL" id="CAJJDN010000080">
    <property type="protein sequence ID" value="CAD8103320.1"/>
    <property type="molecule type" value="Genomic_DNA"/>
</dbReference>
<evidence type="ECO:0000256" key="2">
    <source>
        <dbReference type="ARBA" id="ARBA00023134"/>
    </source>
</evidence>
<organism evidence="4 5">
    <name type="scientific">Paramecium sonneborni</name>
    <dbReference type="NCBI Taxonomy" id="65129"/>
    <lineage>
        <taxon>Eukaryota</taxon>
        <taxon>Sar</taxon>
        <taxon>Alveolata</taxon>
        <taxon>Ciliophora</taxon>
        <taxon>Intramacronucleata</taxon>
        <taxon>Oligohymenophorea</taxon>
        <taxon>Peniculida</taxon>
        <taxon>Parameciidae</taxon>
        <taxon>Paramecium</taxon>
    </lineage>
</organism>
<dbReference type="GO" id="GO:0005525">
    <property type="term" value="F:GTP binding"/>
    <property type="evidence" value="ECO:0007669"/>
    <property type="project" value="UniProtKB-KW"/>
</dbReference>
<dbReference type="OrthoDB" id="9989112at2759"/>
<gene>
    <name evidence="4" type="ORF">PSON_ATCC_30995.1.T0800024</name>
</gene>
<dbReference type="SMART" id="SM00176">
    <property type="entry name" value="RAN"/>
    <property type="match status" value="1"/>
</dbReference>
<evidence type="ECO:0000256" key="3">
    <source>
        <dbReference type="ARBA" id="ARBA00023288"/>
    </source>
</evidence>
<dbReference type="PANTHER" id="PTHR47980">
    <property type="entry name" value="LD44762P"/>
    <property type="match status" value="1"/>
</dbReference>
<dbReference type="PROSITE" id="PS51417">
    <property type="entry name" value="ARF"/>
    <property type="match status" value="1"/>
</dbReference>
<keyword evidence="1" id="KW-0547">Nucleotide-binding</keyword>